<dbReference type="RefSeq" id="WP_345629771.1">
    <property type="nucleotide sequence ID" value="NZ_BAABJR010000006.1"/>
</dbReference>
<name>A0ABP9T0Z4_9ACTN</name>
<feature type="transmembrane region" description="Helical" evidence="2">
    <location>
        <begin position="24"/>
        <end position="44"/>
    </location>
</feature>
<keyword evidence="2" id="KW-0472">Membrane</keyword>
<evidence type="ECO:0000313" key="3">
    <source>
        <dbReference type="EMBL" id="GAA5207977.1"/>
    </source>
</evidence>
<dbReference type="Pfam" id="PF19609">
    <property type="entry name" value="DUF6114"/>
    <property type="match status" value="1"/>
</dbReference>
<gene>
    <name evidence="3" type="ORF">GCM10023323_25680</name>
</gene>
<reference evidence="4" key="1">
    <citation type="journal article" date="2019" name="Int. J. Syst. Evol. Microbiol.">
        <title>The Global Catalogue of Microorganisms (GCM) 10K type strain sequencing project: providing services to taxonomists for standard genome sequencing and annotation.</title>
        <authorList>
            <consortium name="The Broad Institute Genomics Platform"/>
            <consortium name="The Broad Institute Genome Sequencing Center for Infectious Disease"/>
            <person name="Wu L."/>
            <person name="Ma J."/>
        </authorList>
    </citation>
    <scope>NUCLEOTIDE SEQUENCE [LARGE SCALE GENOMIC DNA]</scope>
    <source>
        <strain evidence="4">JCM 18306</strain>
    </source>
</reference>
<proteinExistence type="predicted"/>
<feature type="transmembrane region" description="Helical" evidence="2">
    <location>
        <begin position="56"/>
        <end position="81"/>
    </location>
</feature>
<evidence type="ECO:0000256" key="1">
    <source>
        <dbReference type="SAM" id="MobiDB-lite"/>
    </source>
</evidence>
<organism evidence="3 4">
    <name type="scientific">Streptomyces thinghirensis</name>
    <dbReference type="NCBI Taxonomy" id="551547"/>
    <lineage>
        <taxon>Bacteria</taxon>
        <taxon>Bacillati</taxon>
        <taxon>Actinomycetota</taxon>
        <taxon>Actinomycetes</taxon>
        <taxon>Kitasatosporales</taxon>
        <taxon>Streptomycetaceae</taxon>
        <taxon>Streptomyces</taxon>
    </lineage>
</organism>
<accession>A0ABP9T0Z4</accession>
<dbReference type="InterPro" id="IPR046096">
    <property type="entry name" value="DUF6114"/>
</dbReference>
<evidence type="ECO:0000256" key="2">
    <source>
        <dbReference type="SAM" id="Phobius"/>
    </source>
</evidence>
<evidence type="ECO:0000313" key="4">
    <source>
        <dbReference type="Proteomes" id="UP001499878"/>
    </source>
</evidence>
<keyword evidence="2" id="KW-0812">Transmembrane</keyword>
<keyword evidence="2" id="KW-1133">Transmembrane helix</keyword>
<feature type="transmembrane region" description="Helical" evidence="2">
    <location>
        <begin position="88"/>
        <end position="104"/>
    </location>
</feature>
<keyword evidence="4" id="KW-1185">Reference proteome</keyword>
<dbReference type="EMBL" id="BAABJR010000006">
    <property type="protein sequence ID" value="GAA5207977.1"/>
    <property type="molecule type" value="Genomic_DNA"/>
</dbReference>
<protein>
    <submittedName>
        <fullName evidence="3">DUF6114 domain-containing protein</fullName>
    </submittedName>
</protein>
<comment type="caution">
    <text evidence="3">The sequence shown here is derived from an EMBL/GenBank/DDBJ whole genome shotgun (WGS) entry which is preliminary data.</text>
</comment>
<feature type="region of interest" description="Disordered" evidence="1">
    <location>
        <begin position="129"/>
        <end position="212"/>
    </location>
</feature>
<dbReference type="Proteomes" id="UP001499878">
    <property type="component" value="Unassembled WGS sequence"/>
</dbReference>
<sequence>MSAETPAAAGQFTRRRLQFRAWRGGRPFWAGLFIALGGLPIAYFPYANLQIGHLTLAMATTAGSGSLIIGVLLVVLGVSLWFQKHVRVFAGVAAILLALVSIPVSNLGGFLIGFLLALVGGAMAVSWVPGEPPRDEPPVEGKGTGDAPEGVVPGTGLPGIPAPGSTASDAAVPRPREGMEGGGPTQTFEALGANDLSGTSPANGANGRHSAG</sequence>